<evidence type="ECO:0000313" key="2">
    <source>
        <dbReference type="EMBL" id="PWD83243.1"/>
    </source>
</evidence>
<evidence type="ECO:0000313" key="3">
    <source>
        <dbReference type="Proteomes" id="UP000244948"/>
    </source>
</evidence>
<name>A0A2U2AK94_9GAMM</name>
<evidence type="ECO:0000259" key="1">
    <source>
        <dbReference type="Pfam" id="PF03374"/>
    </source>
</evidence>
<accession>A0A2U2AK94</accession>
<sequence>MTSLDISELTGSRHDSVKRSIERLADSGIIVRPPMVVEQSVDNFGRKRFTDVLVFSGEVGKRDSIVVVARLSPEFTARIVDRWLELESQSSLPALPNFNNPAEAARAWADQVEANQLAQQKLVEVAPKVEFVDRYVKGNGLMTFRQVCKLLNVKEAEFRSFLVSQKIMYRLNGGWAAYQVHLSAGRFQHKAGIAENGRAFSNILFTTKGVNWVAEQWRVFNEQEEMA</sequence>
<dbReference type="Pfam" id="PF03374">
    <property type="entry name" value="ANT"/>
    <property type="match status" value="1"/>
</dbReference>
<organism evidence="2 3">
    <name type="scientific">Ignatzschineria indica</name>
    <dbReference type="NCBI Taxonomy" id="472583"/>
    <lineage>
        <taxon>Bacteria</taxon>
        <taxon>Pseudomonadati</taxon>
        <taxon>Pseudomonadota</taxon>
        <taxon>Gammaproteobacteria</taxon>
        <taxon>Cardiobacteriales</taxon>
        <taxon>Ignatzschineriaceae</taxon>
        <taxon>Ignatzschineria</taxon>
    </lineage>
</organism>
<reference evidence="2 3" key="1">
    <citation type="journal article" date="2018" name="Genome Announc.">
        <title>Ignatzschineria cameli sp. nov., isolated from necrotic foot tissue of dromedaries (Camelus dromedarius) and associated maggots (Wohlfahrtia species) in Dubai.</title>
        <authorList>
            <person name="Tsang C.C."/>
            <person name="Tang J.Y."/>
            <person name="Fong J.Y."/>
            <person name="Kinne J."/>
            <person name="Lee H.H."/>
            <person name="Joseph M."/>
            <person name="Jose S."/>
            <person name="Schuster R.K."/>
            <person name="Tang Y."/>
            <person name="Sivakumar S."/>
            <person name="Chen J.H."/>
            <person name="Teng J.L."/>
            <person name="Lau S.K."/>
            <person name="Wernery U."/>
            <person name="Woo P.C."/>
        </authorList>
    </citation>
    <scope>NUCLEOTIDE SEQUENCE [LARGE SCALE GENOMIC DNA]</scope>
    <source>
        <strain evidence="2 3">KCTC 22643</strain>
    </source>
</reference>
<protein>
    <recommendedName>
        <fullName evidence="1">Antirepressor protein C-terminal domain-containing protein</fullName>
    </recommendedName>
</protein>
<dbReference type="GO" id="GO:0003677">
    <property type="term" value="F:DNA binding"/>
    <property type="evidence" value="ECO:0007669"/>
    <property type="project" value="InterPro"/>
</dbReference>
<dbReference type="AlphaFoldDB" id="A0A2U2AK94"/>
<dbReference type="EMBL" id="QEWR01000003">
    <property type="protein sequence ID" value="PWD83243.1"/>
    <property type="molecule type" value="Genomic_DNA"/>
</dbReference>
<dbReference type="Proteomes" id="UP000244948">
    <property type="component" value="Unassembled WGS sequence"/>
</dbReference>
<feature type="domain" description="Antirepressor protein C-terminal" evidence="1">
    <location>
        <begin position="119"/>
        <end position="217"/>
    </location>
</feature>
<keyword evidence="3" id="KW-1185">Reference proteome</keyword>
<proteinExistence type="predicted"/>
<comment type="caution">
    <text evidence="2">The sequence shown here is derived from an EMBL/GenBank/DDBJ whole genome shotgun (WGS) entry which is preliminary data.</text>
</comment>
<dbReference type="InterPro" id="IPR005039">
    <property type="entry name" value="Ant_C"/>
</dbReference>
<gene>
    <name evidence="2" type="ORF">DC082_06565</name>
</gene>